<accession>A0AAY4C0X8</accession>
<reference evidence="1 2" key="1">
    <citation type="submission" date="2020-06" db="EMBL/GenBank/DDBJ databases">
        <authorList>
            <consortium name="Wellcome Sanger Institute Data Sharing"/>
        </authorList>
    </citation>
    <scope>NUCLEOTIDE SEQUENCE [LARGE SCALE GENOMIC DNA]</scope>
</reference>
<evidence type="ECO:0008006" key="3">
    <source>
        <dbReference type="Google" id="ProtNLM"/>
    </source>
</evidence>
<keyword evidence="2" id="KW-1185">Reference proteome</keyword>
<sequence>MAGLNRSGLGSLRSVRWNIKGLHHPIKRCRIFSHLKALAPEILFLQETHLRVNEHSKLKRAPTPRHISLNSGGDFNLVLQPNLDRSNPTLSKIVSKSASAVLSFMESYKLFDPLRYTNPTSQQYSFFSSVHHSYSRIDFF</sequence>
<dbReference type="Proteomes" id="UP000694580">
    <property type="component" value="Chromosome 3"/>
</dbReference>
<dbReference type="AlphaFoldDB" id="A0AAY4C0X8"/>
<dbReference type="Gene3D" id="3.60.10.10">
    <property type="entry name" value="Endonuclease/exonuclease/phosphatase"/>
    <property type="match status" value="2"/>
</dbReference>
<evidence type="ECO:0000313" key="2">
    <source>
        <dbReference type="Proteomes" id="UP000694580"/>
    </source>
</evidence>
<proteinExistence type="predicted"/>
<name>A0AAY4C0X8_9TELE</name>
<dbReference type="Ensembl" id="ENSDCDT00010032304.1">
    <property type="protein sequence ID" value="ENSDCDP00010026151.1"/>
    <property type="gene ID" value="ENSDCDG00010016506.1"/>
</dbReference>
<reference evidence="1" key="2">
    <citation type="submission" date="2025-08" db="UniProtKB">
        <authorList>
            <consortium name="Ensembl"/>
        </authorList>
    </citation>
    <scope>IDENTIFICATION</scope>
</reference>
<dbReference type="SUPFAM" id="SSF56219">
    <property type="entry name" value="DNase I-like"/>
    <property type="match status" value="1"/>
</dbReference>
<evidence type="ECO:0000313" key="1">
    <source>
        <dbReference type="Ensembl" id="ENSDCDP00010026151.1"/>
    </source>
</evidence>
<dbReference type="InterPro" id="IPR036691">
    <property type="entry name" value="Endo/exonu/phosph_ase_sf"/>
</dbReference>
<dbReference type="GeneTree" id="ENSGT01150000287815"/>
<protein>
    <recommendedName>
        <fullName evidence="3">Endonuclease/exonuclease/phosphatase domain-containing protein</fullName>
    </recommendedName>
</protein>
<reference evidence="1" key="3">
    <citation type="submission" date="2025-09" db="UniProtKB">
        <authorList>
            <consortium name="Ensembl"/>
        </authorList>
    </citation>
    <scope>IDENTIFICATION</scope>
</reference>
<organism evidence="1 2">
    <name type="scientific">Denticeps clupeoides</name>
    <name type="common">denticle herring</name>
    <dbReference type="NCBI Taxonomy" id="299321"/>
    <lineage>
        <taxon>Eukaryota</taxon>
        <taxon>Metazoa</taxon>
        <taxon>Chordata</taxon>
        <taxon>Craniata</taxon>
        <taxon>Vertebrata</taxon>
        <taxon>Euteleostomi</taxon>
        <taxon>Actinopterygii</taxon>
        <taxon>Neopterygii</taxon>
        <taxon>Teleostei</taxon>
        <taxon>Clupei</taxon>
        <taxon>Clupeiformes</taxon>
        <taxon>Denticipitoidei</taxon>
        <taxon>Denticipitidae</taxon>
        <taxon>Denticeps</taxon>
    </lineage>
</organism>